<comment type="subcellular location">
    <subcellularLocation>
        <location evidence="2">Chromosome</location>
        <location evidence="2">Centromere</location>
        <location evidence="2">Kinetochore</location>
    </subcellularLocation>
    <subcellularLocation>
        <location evidence="1">Nucleus</location>
    </subcellularLocation>
</comment>
<keyword evidence="8" id="KW-0175">Coiled coil</keyword>
<evidence type="ECO:0000256" key="7">
    <source>
        <dbReference type="ARBA" id="ARBA00025735"/>
    </source>
</evidence>
<dbReference type="EMBL" id="SNSC02000004">
    <property type="protein sequence ID" value="TID25037.1"/>
    <property type="molecule type" value="Genomic_DNA"/>
</dbReference>
<comment type="caution">
    <text evidence="10">The sequence shown here is derived from an EMBL/GenBank/DDBJ whole genome shotgun (WGS) entry which is preliminary data.</text>
</comment>
<protein>
    <submittedName>
        <fullName evidence="10">Putative beta-glucosidase I</fullName>
    </submittedName>
</protein>
<dbReference type="InterPro" id="IPR040034">
    <property type="entry name" value="CENP-H"/>
</dbReference>
<dbReference type="PANTHER" id="PTHR48122">
    <property type="entry name" value="CENTROMERE PROTEIN H"/>
    <property type="match status" value="1"/>
</dbReference>
<evidence type="ECO:0000256" key="2">
    <source>
        <dbReference type="ARBA" id="ARBA00004629"/>
    </source>
</evidence>
<keyword evidence="4" id="KW-0995">Kinetochore</keyword>
<evidence type="ECO:0000256" key="8">
    <source>
        <dbReference type="SAM" id="Coils"/>
    </source>
</evidence>
<dbReference type="Pfam" id="PF05837">
    <property type="entry name" value="CENP-H"/>
    <property type="match status" value="1"/>
</dbReference>
<dbReference type="GO" id="GO:0043515">
    <property type="term" value="F:kinetochore binding"/>
    <property type="evidence" value="ECO:0007669"/>
    <property type="project" value="TreeGrafter"/>
</dbReference>
<dbReference type="GO" id="GO:0051382">
    <property type="term" value="P:kinetochore assembly"/>
    <property type="evidence" value="ECO:0007669"/>
    <property type="project" value="InterPro"/>
</dbReference>
<keyword evidence="3" id="KW-0158">Chromosome</keyword>
<evidence type="ECO:0000256" key="4">
    <source>
        <dbReference type="ARBA" id="ARBA00022838"/>
    </source>
</evidence>
<dbReference type="GO" id="GO:0005634">
    <property type="term" value="C:nucleus"/>
    <property type="evidence" value="ECO:0007669"/>
    <property type="project" value="UniProtKB-SubCell"/>
</dbReference>
<dbReference type="Proteomes" id="UP000298493">
    <property type="component" value="Unassembled WGS sequence"/>
</dbReference>
<reference evidence="10 11" key="1">
    <citation type="submission" date="2019-04" db="EMBL/GenBank/DDBJ databases">
        <title>High contiguity whole genome sequence and gene annotation resource for two Venturia nashicola isolates.</title>
        <authorList>
            <person name="Prokchorchik M."/>
            <person name="Won K."/>
            <person name="Lee Y."/>
            <person name="Choi E.D."/>
            <person name="Segonzac C."/>
            <person name="Sohn K.H."/>
        </authorList>
    </citation>
    <scope>NUCLEOTIDE SEQUENCE [LARGE SCALE GENOMIC DNA]</scope>
    <source>
        <strain evidence="10 11">PRI2</strain>
    </source>
</reference>
<evidence type="ECO:0000256" key="3">
    <source>
        <dbReference type="ARBA" id="ARBA00022454"/>
    </source>
</evidence>
<accession>A0A4Z1P7C3</accession>
<evidence type="ECO:0000259" key="9">
    <source>
        <dbReference type="Pfam" id="PF05837"/>
    </source>
</evidence>
<keyword evidence="5" id="KW-0539">Nucleus</keyword>
<evidence type="ECO:0000256" key="5">
    <source>
        <dbReference type="ARBA" id="ARBA00023242"/>
    </source>
</evidence>
<dbReference type="GO" id="GO:0000776">
    <property type="term" value="C:kinetochore"/>
    <property type="evidence" value="ECO:0007669"/>
    <property type="project" value="UniProtKB-KW"/>
</dbReference>
<dbReference type="PANTHER" id="PTHR48122:SF1">
    <property type="entry name" value="CENTROMERE PROTEIN H"/>
    <property type="match status" value="1"/>
</dbReference>
<evidence type="ECO:0000256" key="1">
    <source>
        <dbReference type="ARBA" id="ARBA00004123"/>
    </source>
</evidence>
<feature type="domain" description="Centromere protein H C-terminal" evidence="9">
    <location>
        <begin position="42"/>
        <end position="249"/>
    </location>
</feature>
<organism evidence="10 11">
    <name type="scientific">Venturia nashicola</name>
    <dbReference type="NCBI Taxonomy" id="86259"/>
    <lineage>
        <taxon>Eukaryota</taxon>
        <taxon>Fungi</taxon>
        <taxon>Dikarya</taxon>
        <taxon>Ascomycota</taxon>
        <taxon>Pezizomycotina</taxon>
        <taxon>Dothideomycetes</taxon>
        <taxon>Pleosporomycetidae</taxon>
        <taxon>Venturiales</taxon>
        <taxon>Venturiaceae</taxon>
        <taxon>Venturia</taxon>
    </lineage>
</organism>
<dbReference type="STRING" id="86259.A0A4Z1P7C3"/>
<name>A0A4Z1P7C3_9PEZI</name>
<evidence type="ECO:0000256" key="6">
    <source>
        <dbReference type="ARBA" id="ARBA00023328"/>
    </source>
</evidence>
<evidence type="ECO:0000313" key="11">
    <source>
        <dbReference type="Proteomes" id="UP000298493"/>
    </source>
</evidence>
<keyword evidence="6" id="KW-0137">Centromere</keyword>
<evidence type="ECO:0000313" key="10">
    <source>
        <dbReference type="EMBL" id="TID25037.1"/>
    </source>
</evidence>
<dbReference type="InterPro" id="IPR008426">
    <property type="entry name" value="CENP-H_C"/>
</dbReference>
<sequence length="253" mass="28932">MDFMDSMDAETSQEQAINLDHLQNLIKSPATDAFTFNQREQQILELWDQEEEVRLELNLVNSQAGRQEIDISSLSDQEVQAEIKKTECELLEARSKYTLKNRIIQNVIITEPVLKAVHSGEDATELEKRLLPLIIERDTLSMVHSVLSTKLQNANARLSSLERENIQAIAENKELAREMLEIANELKTEKVEEIEDARLRKQLERLEEEVKKARIEWRTMKSLVAGIVAGSGVNWADDPKLLSLVLDEEDELG</sequence>
<gene>
    <name evidence="10" type="ORF">E6O75_ATG04242</name>
</gene>
<dbReference type="AlphaFoldDB" id="A0A4Z1P7C3"/>
<feature type="coiled-coil region" evidence="8">
    <location>
        <begin position="144"/>
        <end position="223"/>
    </location>
</feature>
<comment type="similarity">
    <text evidence="7">Belongs to the CENP-H/MCM16 family.</text>
</comment>
<proteinExistence type="inferred from homology"/>
<dbReference type="GO" id="GO:0007052">
    <property type="term" value="P:mitotic spindle organization"/>
    <property type="evidence" value="ECO:0007669"/>
    <property type="project" value="TreeGrafter"/>
</dbReference>
<keyword evidence="11" id="KW-1185">Reference proteome</keyword>
<dbReference type="GO" id="GO:0007059">
    <property type="term" value="P:chromosome segregation"/>
    <property type="evidence" value="ECO:0007669"/>
    <property type="project" value="TreeGrafter"/>
</dbReference>